<dbReference type="SUPFAM" id="SSF47598">
    <property type="entry name" value="Ribbon-helix-helix"/>
    <property type="match status" value="1"/>
</dbReference>
<comment type="caution">
    <text evidence="2">The sequence shown here is derived from an EMBL/GenBank/DDBJ whole genome shotgun (WGS) entry which is preliminary data.</text>
</comment>
<feature type="domain" description="Predicted DNA-binding protein ribbon-helix-helix" evidence="1">
    <location>
        <begin position="5"/>
        <end position="47"/>
    </location>
</feature>
<dbReference type="EMBL" id="SCLP01000022">
    <property type="protein sequence ID" value="TFF43621.1"/>
    <property type="molecule type" value="Genomic_DNA"/>
</dbReference>
<evidence type="ECO:0000313" key="2">
    <source>
        <dbReference type="EMBL" id="TFF43621.1"/>
    </source>
</evidence>
<organism evidence="2 3">
    <name type="scientific">Bacillus thuringiensis</name>
    <dbReference type="NCBI Taxonomy" id="1428"/>
    <lineage>
        <taxon>Bacteria</taxon>
        <taxon>Bacillati</taxon>
        <taxon>Bacillota</taxon>
        <taxon>Bacilli</taxon>
        <taxon>Bacillales</taxon>
        <taxon>Bacillaceae</taxon>
        <taxon>Bacillus</taxon>
        <taxon>Bacillus cereus group</taxon>
    </lineage>
</organism>
<dbReference type="Pfam" id="PF12651">
    <property type="entry name" value="RHH_3"/>
    <property type="match status" value="1"/>
</dbReference>
<dbReference type="GO" id="GO:0006355">
    <property type="term" value="P:regulation of DNA-templated transcription"/>
    <property type="evidence" value="ECO:0007669"/>
    <property type="project" value="InterPro"/>
</dbReference>
<dbReference type="InterPro" id="IPR013321">
    <property type="entry name" value="Arc_rbn_hlx_hlx"/>
</dbReference>
<dbReference type="Proteomes" id="UP000297630">
    <property type="component" value="Unassembled WGS sequence"/>
</dbReference>
<reference evidence="2 3" key="1">
    <citation type="submission" date="2019-01" db="EMBL/GenBank/DDBJ databases">
        <title>Draft genome sequence of Bacillus sp. DPC6431.</title>
        <authorList>
            <person name="Arbulu S."/>
            <person name="Murphy K."/>
            <person name="O'Sullivan O."/>
            <person name="Rea M.C."/>
            <person name="Hill C."/>
            <person name="Ross R.P."/>
        </authorList>
    </citation>
    <scope>NUCLEOTIDE SEQUENCE [LARGE SCALE GENOMIC DNA]</scope>
    <source>
        <strain evidence="2 3">DPC6431</strain>
    </source>
</reference>
<name>A0A4Y8SY96_BACTU</name>
<evidence type="ECO:0000259" key="1">
    <source>
        <dbReference type="Pfam" id="PF12651"/>
    </source>
</evidence>
<accession>A0A4Y8SY96</accession>
<dbReference type="RefSeq" id="WP_134656490.1">
    <property type="nucleotide sequence ID" value="NZ_SCLP01000022.1"/>
</dbReference>
<dbReference type="InterPro" id="IPR038733">
    <property type="entry name" value="Predicted_DNA_bind_prot_RHH"/>
</dbReference>
<sequence>MALVNRVKAGTAIDKDLYEKLKELSKESRIPMSKLLDEAIEDLLKKHQNLSK</sequence>
<gene>
    <name evidence="2" type="ORF">EQ803_27635</name>
</gene>
<evidence type="ECO:0000313" key="3">
    <source>
        <dbReference type="Proteomes" id="UP000297630"/>
    </source>
</evidence>
<dbReference type="Gene3D" id="1.10.1220.10">
    <property type="entry name" value="Met repressor-like"/>
    <property type="match status" value="1"/>
</dbReference>
<dbReference type="AlphaFoldDB" id="A0A4Y8SY96"/>
<protein>
    <submittedName>
        <fullName evidence="2">Ribbon-helix-helix domain-containing protein</fullName>
    </submittedName>
</protein>
<proteinExistence type="predicted"/>
<dbReference type="InterPro" id="IPR010985">
    <property type="entry name" value="Ribbon_hlx_hlx"/>
</dbReference>